<protein>
    <recommendedName>
        <fullName evidence="6">Aminotransferase class I/classII large domain-containing protein</fullName>
    </recommendedName>
</protein>
<dbReference type="AlphaFoldDB" id="A0A168SZK4"/>
<evidence type="ECO:0000313" key="7">
    <source>
        <dbReference type="EMBL" id="SAM09214.1"/>
    </source>
</evidence>
<evidence type="ECO:0000256" key="5">
    <source>
        <dbReference type="ARBA" id="ARBA00022898"/>
    </source>
</evidence>
<dbReference type="CDD" id="cd00609">
    <property type="entry name" value="AAT_like"/>
    <property type="match status" value="1"/>
</dbReference>
<organism evidence="7">
    <name type="scientific">Absidia glauca</name>
    <name type="common">Pin mould</name>
    <dbReference type="NCBI Taxonomy" id="4829"/>
    <lineage>
        <taxon>Eukaryota</taxon>
        <taxon>Fungi</taxon>
        <taxon>Fungi incertae sedis</taxon>
        <taxon>Mucoromycota</taxon>
        <taxon>Mucoromycotina</taxon>
        <taxon>Mucoromycetes</taxon>
        <taxon>Mucorales</taxon>
        <taxon>Cunninghamellaceae</taxon>
        <taxon>Absidia</taxon>
    </lineage>
</organism>
<evidence type="ECO:0000256" key="3">
    <source>
        <dbReference type="ARBA" id="ARBA00022576"/>
    </source>
</evidence>
<sequence>MDKNTSGSFRTESPRHRFYDIAQKVVQQIRSEKDSTAHQEFRSYDGNVSKLLDQKNNYITHPGSTGVIYVMDRAQKMGYRPGDPTWANFGQGAPEVGHIDGCMDKPTHFDVPIDAYEYAPVAGITELREKVATLYNELYRKDKTSKYTAENVCIVPGGRAGLTRVASTIADIQVGYFLPEYTAYEEMLSIFKRFVPIPTTLDEESKYKVDPETLRHEISGRGLSMVVASNPKNPTGQLIEGDELRDLIQVAKDRHATLVLDEFYSAYIYTHDPSQNGRTVSAAEYIEDVDRDGVIIIDGLTKNFRVGVYMLVKMSNRTNHDFFYQLPGWRIAYIVAPKSVISAMQSAGSFLEGGANHPLQLAALPLLDPDNFRKEAKALQKHFRMKRDFVMDRLKQMGFVIKVPPEATFYIWLDLRQLPAPINAGLIFFEECLKEKTILVPGIFFDINPSHRRELFDSPCHHFVRLSFGPPLDDLKKGLDGIQRVINKFKK</sequence>
<evidence type="ECO:0000259" key="6">
    <source>
        <dbReference type="Pfam" id="PF00155"/>
    </source>
</evidence>
<dbReference type="GO" id="GO:0030170">
    <property type="term" value="F:pyridoxal phosphate binding"/>
    <property type="evidence" value="ECO:0007669"/>
    <property type="project" value="InterPro"/>
</dbReference>
<proteinExistence type="inferred from homology"/>
<accession>A0A168SZK4</accession>
<feature type="domain" description="Aminotransferase class I/classII large" evidence="6">
    <location>
        <begin position="325"/>
        <end position="447"/>
    </location>
</feature>
<comment type="similarity">
    <text evidence="2">Belongs to the class-I pyridoxal-phosphate-dependent aminotransferase family.</text>
</comment>
<dbReference type="Gene3D" id="3.40.640.10">
    <property type="entry name" value="Type I PLP-dependent aspartate aminotransferase-like (Major domain)"/>
    <property type="match status" value="1"/>
</dbReference>
<evidence type="ECO:0000256" key="1">
    <source>
        <dbReference type="ARBA" id="ARBA00001933"/>
    </source>
</evidence>
<dbReference type="Pfam" id="PF00155">
    <property type="entry name" value="Aminotran_1_2"/>
    <property type="match status" value="2"/>
</dbReference>
<dbReference type="InterPro" id="IPR015422">
    <property type="entry name" value="PyrdxlP-dep_Trfase_small"/>
</dbReference>
<dbReference type="OMA" id="KNWRYPG"/>
<name>A0A168SZK4_ABSGL</name>
<dbReference type="STRING" id="4829.A0A168SZK4"/>
<dbReference type="SUPFAM" id="SSF53383">
    <property type="entry name" value="PLP-dependent transferases"/>
    <property type="match status" value="1"/>
</dbReference>
<comment type="cofactor">
    <cofactor evidence="1">
        <name>pyridoxal 5'-phosphate</name>
        <dbReference type="ChEBI" id="CHEBI:597326"/>
    </cofactor>
</comment>
<keyword evidence="4" id="KW-0808">Transferase</keyword>
<dbReference type="OrthoDB" id="2108at2759"/>
<dbReference type="GO" id="GO:0006520">
    <property type="term" value="P:amino acid metabolic process"/>
    <property type="evidence" value="ECO:0007669"/>
    <property type="project" value="InterPro"/>
</dbReference>
<dbReference type="Proteomes" id="UP000078561">
    <property type="component" value="Unassembled WGS sequence"/>
</dbReference>
<keyword evidence="8" id="KW-1185">Reference proteome</keyword>
<dbReference type="PANTHER" id="PTHR46383:SF1">
    <property type="entry name" value="ASPARTATE AMINOTRANSFERASE"/>
    <property type="match status" value="1"/>
</dbReference>
<keyword evidence="5" id="KW-0663">Pyridoxal phosphate</keyword>
<dbReference type="InterPro" id="IPR004839">
    <property type="entry name" value="Aminotransferase_I/II_large"/>
</dbReference>
<dbReference type="EMBL" id="LT554999">
    <property type="protein sequence ID" value="SAM09214.1"/>
    <property type="molecule type" value="Genomic_DNA"/>
</dbReference>
<feature type="domain" description="Aminotransferase class I/classII large" evidence="6">
    <location>
        <begin position="117"/>
        <end position="304"/>
    </location>
</feature>
<dbReference type="InParanoid" id="A0A168SZK4"/>
<dbReference type="InterPro" id="IPR050596">
    <property type="entry name" value="AspAT/PAT-like"/>
</dbReference>
<gene>
    <name evidence="7" type="primary">ABSGL_14888.1 scaffold 15133</name>
</gene>
<dbReference type="Gene3D" id="3.90.1150.10">
    <property type="entry name" value="Aspartate Aminotransferase, domain 1"/>
    <property type="match status" value="1"/>
</dbReference>
<evidence type="ECO:0000256" key="4">
    <source>
        <dbReference type="ARBA" id="ARBA00022679"/>
    </source>
</evidence>
<evidence type="ECO:0000256" key="2">
    <source>
        <dbReference type="ARBA" id="ARBA00007441"/>
    </source>
</evidence>
<dbReference type="GO" id="GO:0008483">
    <property type="term" value="F:transaminase activity"/>
    <property type="evidence" value="ECO:0007669"/>
    <property type="project" value="UniProtKB-KW"/>
</dbReference>
<keyword evidence="3" id="KW-0032">Aminotransferase</keyword>
<evidence type="ECO:0000313" key="8">
    <source>
        <dbReference type="Proteomes" id="UP000078561"/>
    </source>
</evidence>
<reference evidence="7" key="1">
    <citation type="submission" date="2016-04" db="EMBL/GenBank/DDBJ databases">
        <authorList>
            <person name="Evans L.H."/>
            <person name="Alamgir A."/>
            <person name="Owens N."/>
            <person name="Weber N.D."/>
            <person name="Virtaneva K."/>
            <person name="Barbian K."/>
            <person name="Babar A."/>
            <person name="Rosenke K."/>
        </authorList>
    </citation>
    <scope>NUCLEOTIDE SEQUENCE [LARGE SCALE GENOMIC DNA]</scope>
    <source>
        <strain evidence="7">CBS 101.48</strain>
    </source>
</reference>
<dbReference type="InterPro" id="IPR015424">
    <property type="entry name" value="PyrdxlP-dep_Trfase"/>
</dbReference>
<dbReference type="PANTHER" id="PTHR46383">
    <property type="entry name" value="ASPARTATE AMINOTRANSFERASE"/>
    <property type="match status" value="1"/>
</dbReference>
<dbReference type="InterPro" id="IPR015421">
    <property type="entry name" value="PyrdxlP-dep_Trfase_major"/>
</dbReference>